<dbReference type="InterPro" id="IPR043472">
    <property type="entry name" value="Macro_dom-like"/>
</dbReference>
<gene>
    <name evidence="3" type="ORF">E2R66_02955</name>
</gene>
<protein>
    <recommendedName>
        <fullName evidence="2">Macro domain-containing protein</fullName>
    </recommendedName>
</protein>
<dbReference type="SUPFAM" id="SSF52949">
    <property type="entry name" value="Macro domain-like"/>
    <property type="match status" value="1"/>
</dbReference>
<accession>A0A4Y8SNG4</accession>
<dbReference type="RefSeq" id="WP_133226521.1">
    <property type="nucleotide sequence ID" value="NZ_SOZE01000002.1"/>
</dbReference>
<feature type="domain" description="Macro" evidence="2">
    <location>
        <begin position="1"/>
        <end position="161"/>
    </location>
</feature>
<dbReference type="CDD" id="cd02901">
    <property type="entry name" value="Macro_Poa1p-like"/>
    <property type="match status" value="1"/>
</dbReference>
<proteinExistence type="predicted"/>
<comment type="caution">
    <text evidence="3">The sequence shown here is derived from an EMBL/GenBank/DDBJ whole genome shotgun (WGS) entry which is preliminary data.</text>
</comment>
<dbReference type="Gene3D" id="3.40.220.10">
    <property type="entry name" value="Leucine Aminopeptidase, subunit E, domain 1"/>
    <property type="match status" value="1"/>
</dbReference>
<evidence type="ECO:0000259" key="2">
    <source>
        <dbReference type="PROSITE" id="PS51154"/>
    </source>
</evidence>
<dbReference type="PANTHER" id="PTHR12521:SF0">
    <property type="entry name" value="ADP-RIBOSE GLYCOHYDROLASE OARD1"/>
    <property type="match status" value="1"/>
</dbReference>
<dbReference type="AlphaFoldDB" id="A0A4Y8SNG4"/>
<sequence>MIIYKQGNLLDANVDALVNAVNTVGVMGKGIALQFKYAFPENYIAYKQASERNEIAVGKVQVVPVNDLNGVKFIVNFPTKKHWRNPSKLQWFKDGLKDLREQVNRYDIKSIALPALGCGNGGLDWAVVKPVIEQYLSDLNIDVFVYEPSAFATEILKKKTI</sequence>
<name>A0A4Y8SNG4_9SPHI</name>
<evidence type="ECO:0000256" key="1">
    <source>
        <dbReference type="ARBA" id="ARBA00035885"/>
    </source>
</evidence>
<comment type="catalytic activity">
    <reaction evidence="1">
        <text>an N-(ADP-alpha-D-ribosyl)-thymidine in DNA + H2O = a thymidine in DNA + ADP-D-ribose</text>
        <dbReference type="Rhea" id="RHEA:71655"/>
        <dbReference type="Rhea" id="RHEA-COMP:13556"/>
        <dbReference type="Rhea" id="RHEA-COMP:18051"/>
        <dbReference type="ChEBI" id="CHEBI:15377"/>
        <dbReference type="ChEBI" id="CHEBI:57967"/>
        <dbReference type="ChEBI" id="CHEBI:137386"/>
        <dbReference type="ChEBI" id="CHEBI:191199"/>
    </reaction>
    <physiologicalReaction direction="left-to-right" evidence="1">
        <dbReference type="Rhea" id="RHEA:71656"/>
    </physiologicalReaction>
</comment>
<dbReference type="OrthoDB" id="9780211at2"/>
<dbReference type="PANTHER" id="PTHR12521">
    <property type="entry name" value="PROTEIN C6ORF130"/>
    <property type="match status" value="1"/>
</dbReference>
<evidence type="ECO:0000313" key="4">
    <source>
        <dbReference type="Proteomes" id="UP000297540"/>
    </source>
</evidence>
<dbReference type="Proteomes" id="UP000297540">
    <property type="component" value="Unassembled WGS sequence"/>
</dbReference>
<dbReference type="Pfam" id="PF01661">
    <property type="entry name" value="Macro"/>
    <property type="match status" value="1"/>
</dbReference>
<dbReference type="GO" id="GO:0140291">
    <property type="term" value="P:peptidyl-glutamate ADP-deribosylation"/>
    <property type="evidence" value="ECO:0007669"/>
    <property type="project" value="TreeGrafter"/>
</dbReference>
<reference evidence="3 4" key="1">
    <citation type="journal article" date="2017" name="Int. J. Syst. Evol. Microbiol.">
        <title>Mucilaginibacterpsychrotolerans sp. nov., isolated from peatlands.</title>
        <authorList>
            <person name="Deng Y."/>
            <person name="Shen L."/>
            <person name="Xu B."/>
            <person name="Liu Y."/>
            <person name="Gu Z."/>
            <person name="Liu H."/>
            <person name="Zhou Y."/>
        </authorList>
    </citation>
    <scope>NUCLEOTIDE SEQUENCE [LARGE SCALE GENOMIC DNA]</scope>
    <source>
        <strain evidence="3 4">NH7-4</strain>
    </source>
</reference>
<keyword evidence="4" id="KW-1185">Reference proteome</keyword>
<organism evidence="3 4">
    <name type="scientific">Mucilaginibacter psychrotolerans</name>
    <dbReference type="NCBI Taxonomy" id="1524096"/>
    <lineage>
        <taxon>Bacteria</taxon>
        <taxon>Pseudomonadati</taxon>
        <taxon>Bacteroidota</taxon>
        <taxon>Sphingobacteriia</taxon>
        <taxon>Sphingobacteriales</taxon>
        <taxon>Sphingobacteriaceae</taxon>
        <taxon>Mucilaginibacter</taxon>
    </lineage>
</organism>
<dbReference type="InterPro" id="IPR050892">
    <property type="entry name" value="ADP-ribose_metab_enzymes"/>
</dbReference>
<dbReference type="SMART" id="SM00506">
    <property type="entry name" value="A1pp"/>
    <property type="match status" value="1"/>
</dbReference>
<evidence type="ECO:0000313" key="3">
    <source>
        <dbReference type="EMBL" id="TFF40225.1"/>
    </source>
</evidence>
<dbReference type="InterPro" id="IPR002589">
    <property type="entry name" value="Macro_dom"/>
</dbReference>
<dbReference type="PROSITE" id="PS51154">
    <property type="entry name" value="MACRO"/>
    <property type="match status" value="1"/>
</dbReference>
<dbReference type="EMBL" id="SOZE01000002">
    <property type="protein sequence ID" value="TFF40225.1"/>
    <property type="molecule type" value="Genomic_DNA"/>
</dbReference>